<keyword evidence="1" id="KW-0732">Signal</keyword>
<gene>
    <name evidence="2" type="ORF">POM88_035245</name>
</gene>
<name>A0AAD8MEH9_9APIA</name>
<evidence type="ECO:0000256" key="1">
    <source>
        <dbReference type="SAM" id="SignalP"/>
    </source>
</evidence>
<proteinExistence type="predicted"/>
<dbReference type="Proteomes" id="UP001237642">
    <property type="component" value="Unassembled WGS sequence"/>
</dbReference>
<reference evidence="2" key="2">
    <citation type="submission" date="2023-05" db="EMBL/GenBank/DDBJ databases">
        <authorList>
            <person name="Schelkunov M.I."/>
        </authorList>
    </citation>
    <scope>NUCLEOTIDE SEQUENCE</scope>
    <source>
        <strain evidence="2">Hsosn_3</strain>
        <tissue evidence="2">Leaf</tissue>
    </source>
</reference>
<protein>
    <submittedName>
        <fullName evidence="2">Uncharacterized protein</fullName>
    </submittedName>
</protein>
<sequence>MASQCSSTTLKAIFLLSFLVATTLIGTSEARKLIEKPEENGHVANVQEPKANEKIAHVTQSSEGFSPPPLPFFPPFTRFQIPGLPPCPLPTFPLFGGSTPPPSK</sequence>
<keyword evidence="3" id="KW-1185">Reference proteome</keyword>
<reference evidence="2" key="1">
    <citation type="submission" date="2023-02" db="EMBL/GenBank/DDBJ databases">
        <title>Genome of toxic invasive species Heracleum sosnowskyi carries increased number of genes despite the absence of recent whole-genome duplications.</title>
        <authorList>
            <person name="Schelkunov M."/>
            <person name="Shtratnikova V."/>
            <person name="Makarenko M."/>
            <person name="Klepikova A."/>
            <person name="Omelchenko D."/>
            <person name="Novikova G."/>
            <person name="Obukhova E."/>
            <person name="Bogdanov V."/>
            <person name="Penin A."/>
            <person name="Logacheva M."/>
        </authorList>
    </citation>
    <scope>NUCLEOTIDE SEQUENCE</scope>
    <source>
        <strain evidence="2">Hsosn_3</strain>
        <tissue evidence="2">Leaf</tissue>
    </source>
</reference>
<feature type="signal peptide" evidence="1">
    <location>
        <begin position="1"/>
        <end position="30"/>
    </location>
</feature>
<organism evidence="2 3">
    <name type="scientific">Heracleum sosnowskyi</name>
    <dbReference type="NCBI Taxonomy" id="360622"/>
    <lineage>
        <taxon>Eukaryota</taxon>
        <taxon>Viridiplantae</taxon>
        <taxon>Streptophyta</taxon>
        <taxon>Embryophyta</taxon>
        <taxon>Tracheophyta</taxon>
        <taxon>Spermatophyta</taxon>
        <taxon>Magnoliopsida</taxon>
        <taxon>eudicotyledons</taxon>
        <taxon>Gunneridae</taxon>
        <taxon>Pentapetalae</taxon>
        <taxon>asterids</taxon>
        <taxon>campanulids</taxon>
        <taxon>Apiales</taxon>
        <taxon>Apiaceae</taxon>
        <taxon>Apioideae</taxon>
        <taxon>apioid superclade</taxon>
        <taxon>Tordylieae</taxon>
        <taxon>Tordyliinae</taxon>
        <taxon>Heracleum</taxon>
    </lineage>
</organism>
<accession>A0AAD8MEH9</accession>
<dbReference type="AlphaFoldDB" id="A0AAD8MEH9"/>
<comment type="caution">
    <text evidence="2">The sequence shown here is derived from an EMBL/GenBank/DDBJ whole genome shotgun (WGS) entry which is preliminary data.</text>
</comment>
<evidence type="ECO:0000313" key="3">
    <source>
        <dbReference type="Proteomes" id="UP001237642"/>
    </source>
</evidence>
<feature type="chain" id="PRO_5041926767" evidence="1">
    <location>
        <begin position="31"/>
        <end position="104"/>
    </location>
</feature>
<dbReference type="EMBL" id="JAUIZM010000008">
    <property type="protein sequence ID" value="KAK1369153.1"/>
    <property type="molecule type" value="Genomic_DNA"/>
</dbReference>
<evidence type="ECO:0000313" key="2">
    <source>
        <dbReference type="EMBL" id="KAK1369153.1"/>
    </source>
</evidence>